<name>A0A4R5NT89_9LACO</name>
<keyword evidence="6" id="KW-1185">Reference proteome</keyword>
<evidence type="ECO:0000256" key="4">
    <source>
        <dbReference type="ARBA" id="ARBA00022842"/>
    </source>
</evidence>
<dbReference type="GO" id="GO:0016791">
    <property type="term" value="F:phosphatase activity"/>
    <property type="evidence" value="ECO:0007669"/>
    <property type="project" value="TreeGrafter"/>
</dbReference>
<protein>
    <submittedName>
        <fullName evidence="5">Uncharacterized protein</fullName>
    </submittedName>
</protein>
<dbReference type="InterPro" id="IPR006439">
    <property type="entry name" value="HAD-SF_hydro_IA"/>
</dbReference>
<comment type="cofactor">
    <cofactor evidence="1">
        <name>Mg(2+)</name>
        <dbReference type="ChEBI" id="CHEBI:18420"/>
    </cofactor>
</comment>
<reference evidence="5 6" key="1">
    <citation type="journal article" date="2019" name="Appl. Microbiol. Biotechnol.">
        <title>Uncovering carbohydrate metabolism through a genotype-phenotype association study of 56 lactic acid bacteria genomes.</title>
        <authorList>
            <person name="Buron-Moles G."/>
            <person name="Chailyan A."/>
            <person name="Dolejs I."/>
            <person name="Forster J."/>
            <person name="Miks M.H."/>
        </authorList>
    </citation>
    <scope>NUCLEOTIDE SEQUENCE [LARGE SCALE GENOMIC DNA]</scope>
    <source>
        <strain evidence="5 6">ATCC 49373</strain>
    </source>
</reference>
<dbReference type="GO" id="GO:0044281">
    <property type="term" value="P:small molecule metabolic process"/>
    <property type="evidence" value="ECO:0007669"/>
    <property type="project" value="UniProtKB-ARBA"/>
</dbReference>
<dbReference type="PANTHER" id="PTHR46470">
    <property type="entry name" value="N-ACYLNEURAMINATE-9-PHOSPHATASE"/>
    <property type="match status" value="1"/>
</dbReference>
<dbReference type="RefSeq" id="WP_010619706.1">
    <property type="nucleotide sequence ID" value="NZ_CP042371.1"/>
</dbReference>
<evidence type="ECO:0000256" key="3">
    <source>
        <dbReference type="ARBA" id="ARBA00022801"/>
    </source>
</evidence>
<dbReference type="PRINTS" id="PR00413">
    <property type="entry name" value="HADHALOGNASE"/>
</dbReference>
<dbReference type="Pfam" id="PF13419">
    <property type="entry name" value="HAD_2"/>
    <property type="match status" value="1"/>
</dbReference>
<gene>
    <name evidence="5" type="ORF">C5L31_001549</name>
</gene>
<sequence length="238" mass="27387">MIKAIVFDVDDTLYDQAHPFEQALLSVFEPNDLRLPNLREIFNQFHSQATIEAINTKKISTEKILTAKLNATLESLALPTFSPAELAKFWKSYSSQLHEIHLFPEFVHLFDQLERFFKLGIITNGSVERQLSKITQLKMFNWIDRENVLISEECQMAKPDPLIFTTMNRKLEVSPSEIAYVGNRYDLDVRGAKKAGWHAFWFNHRDLEESNGDIVADQTVSNSEELIELLEALVTIAE</sequence>
<dbReference type="InterPro" id="IPR041492">
    <property type="entry name" value="HAD_2"/>
</dbReference>
<organism evidence="5 6">
    <name type="scientific">Secundilactobacillus malefermentans</name>
    <dbReference type="NCBI Taxonomy" id="176292"/>
    <lineage>
        <taxon>Bacteria</taxon>
        <taxon>Bacillati</taxon>
        <taxon>Bacillota</taxon>
        <taxon>Bacilli</taxon>
        <taxon>Lactobacillales</taxon>
        <taxon>Lactobacillaceae</taxon>
        <taxon>Secundilactobacillus</taxon>
    </lineage>
</organism>
<dbReference type="Gene3D" id="1.20.120.710">
    <property type="entry name" value="Haloacid dehalogenase hydrolase-like domain"/>
    <property type="match status" value="1"/>
</dbReference>
<evidence type="ECO:0000256" key="1">
    <source>
        <dbReference type="ARBA" id="ARBA00001946"/>
    </source>
</evidence>
<dbReference type="NCBIfam" id="TIGR01549">
    <property type="entry name" value="HAD-SF-IA-v1"/>
    <property type="match status" value="1"/>
</dbReference>
<dbReference type="InterPro" id="IPR023214">
    <property type="entry name" value="HAD_sf"/>
</dbReference>
<evidence type="ECO:0000313" key="6">
    <source>
        <dbReference type="Proteomes" id="UP000294854"/>
    </source>
</evidence>
<dbReference type="SFLD" id="SFLDS00003">
    <property type="entry name" value="Haloacid_Dehalogenase"/>
    <property type="match status" value="1"/>
</dbReference>
<dbReference type="PANTHER" id="PTHR46470:SF2">
    <property type="entry name" value="GLYCERALDEHYDE 3-PHOSPHATE PHOSPHATASE"/>
    <property type="match status" value="1"/>
</dbReference>
<dbReference type="AlphaFoldDB" id="A0A4R5NT89"/>
<keyword evidence="2" id="KW-0479">Metal-binding</keyword>
<dbReference type="Proteomes" id="UP000294854">
    <property type="component" value="Unassembled WGS sequence"/>
</dbReference>
<keyword evidence="3" id="KW-0378">Hydrolase</keyword>
<keyword evidence="4" id="KW-0460">Magnesium</keyword>
<proteinExistence type="predicted"/>
<dbReference type="GO" id="GO:0046872">
    <property type="term" value="F:metal ion binding"/>
    <property type="evidence" value="ECO:0007669"/>
    <property type="project" value="UniProtKB-KW"/>
</dbReference>
<dbReference type="Gene3D" id="3.40.50.1000">
    <property type="entry name" value="HAD superfamily/HAD-like"/>
    <property type="match status" value="1"/>
</dbReference>
<evidence type="ECO:0000313" key="5">
    <source>
        <dbReference type="EMBL" id="TDG80522.1"/>
    </source>
</evidence>
<dbReference type="SUPFAM" id="SSF56784">
    <property type="entry name" value="HAD-like"/>
    <property type="match status" value="1"/>
</dbReference>
<dbReference type="EMBL" id="PUFO01000008">
    <property type="protein sequence ID" value="TDG80522.1"/>
    <property type="molecule type" value="Genomic_DNA"/>
</dbReference>
<accession>A0A4R5NT89</accession>
<dbReference type="STRING" id="1122149.FD44_GL001528"/>
<dbReference type="InterPro" id="IPR036412">
    <property type="entry name" value="HAD-like_sf"/>
</dbReference>
<dbReference type="InterPro" id="IPR051400">
    <property type="entry name" value="HAD-like_hydrolase"/>
</dbReference>
<dbReference type="SFLD" id="SFLDG01129">
    <property type="entry name" value="C1.5:_HAD__Beta-PGM__Phosphata"/>
    <property type="match status" value="1"/>
</dbReference>
<evidence type="ECO:0000256" key="2">
    <source>
        <dbReference type="ARBA" id="ARBA00022723"/>
    </source>
</evidence>
<comment type="caution">
    <text evidence="5">The sequence shown here is derived from an EMBL/GenBank/DDBJ whole genome shotgun (WGS) entry which is preliminary data.</text>
</comment>